<dbReference type="GO" id="GO:0009247">
    <property type="term" value="P:glycolipid biosynthetic process"/>
    <property type="evidence" value="ECO:0007669"/>
    <property type="project" value="UniProtKB-ARBA"/>
</dbReference>
<protein>
    <recommendedName>
        <fullName evidence="8">Lysophospholipid acyltransferase family protein</fullName>
    </recommendedName>
</protein>
<evidence type="ECO:0000256" key="5">
    <source>
        <dbReference type="ARBA" id="ARBA00023136"/>
    </source>
</evidence>
<accession>A0A7V2F314</accession>
<organism evidence="7">
    <name type="scientific">Eiseniibacteriota bacterium</name>
    <dbReference type="NCBI Taxonomy" id="2212470"/>
    <lineage>
        <taxon>Bacteria</taxon>
        <taxon>Candidatus Eiseniibacteriota</taxon>
    </lineage>
</organism>
<gene>
    <name evidence="7" type="ORF">ENO08_00935</name>
</gene>
<dbReference type="Pfam" id="PF03279">
    <property type="entry name" value="Lip_A_acyltrans"/>
    <property type="match status" value="1"/>
</dbReference>
<keyword evidence="4" id="KW-0808">Transferase</keyword>
<dbReference type="CDD" id="cd07984">
    <property type="entry name" value="LPLAT_LABLAT-like"/>
    <property type="match status" value="1"/>
</dbReference>
<evidence type="ECO:0008006" key="8">
    <source>
        <dbReference type="Google" id="ProtNLM"/>
    </source>
</evidence>
<comment type="subcellular location">
    <subcellularLocation>
        <location evidence="1">Cell inner membrane</location>
    </subcellularLocation>
</comment>
<dbReference type="PANTHER" id="PTHR30606:SF9">
    <property type="entry name" value="LIPID A BIOSYNTHESIS LAUROYLTRANSFERASE"/>
    <property type="match status" value="1"/>
</dbReference>
<evidence type="ECO:0000256" key="3">
    <source>
        <dbReference type="ARBA" id="ARBA00022519"/>
    </source>
</evidence>
<dbReference type="PANTHER" id="PTHR30606">
    <property type="entry name" value="LIPID A BIOSYNTHESIS LAUROYL ACYLTRANSFERASE"/>
    <property type="match status" value="1"/>
</dbReference>
<dbReference type="GO" id="GO:0005886">
    <property type="term" value="C:plasma membrane"/>
    <property type="evidence" value="ECO:0007669"/>
    <property type="project" value="UniProtKB-SubCell"/>
</dbReference>
<dbReference type="GO" id="GO:0016746">
    <property type="term" value="F:acyltransferase activity"/>
    <property type="evidence" value="ECO:0007669"/>
    <property type="project" value="UniProtKB-KW"/>
</dbReference>
<dbReference type="EMBL" id="DSEC01000065">
    <property type="protein sequence ID" value="HER43008.1"/>
    <property type="molecule type" value="Genomic_DNA"/>
</dbReference>
<keyword evidence="6" id="KW-0012">Acyltransferase</keyword>
<keyword evidence="2" id="KW-1003">Cell membrane</keyword>
<evidence type="ECO:0000313" key="7">
    <source>
        <dbReference type="EMBL" id="HER43008.1"/>
    </source>
</evidence>
<proteinExistence type="predicted"/>
<dbReference type="InterPro" id="IPR004960">
    <property type="entry name" value="LipA_acyltrans"/>
</dbReference>
<evidence type="ECO:0000256" key="2">
    <source>
        <dbReference type="ARBA" id="ARBA00022475"/>
    </source>
</evidence>
<evidence type="ECO:0000256" key="4">
    <source>
        <dbReference type="ARBA" id="ARBA00022679"/>
    </source>
</evidence>
<keyword evidence="5" id="KW-0472">Membrane</keyword>
<name>A0A7V2F314_UNCEI</name>
<comment type="caution">
    <text evidence="7">The sequence shown here is derived from an EMBL/GenBank/DDBJ whole genome shotgun (WGS) entry which is preliminary data.</text>
</comment>
<keyword evidence="3" id="KW-0997">Cell inner membrane</keyword>
<feature type="non-terminal residue" evidence="7">
    <location>
        <position position="1"/>
    </location>
</feature>
<reference evidence="7" key="1">
    <citation type="journal article" date="2020" name="mSystems">
        <title>Genome- and Community-Level Interaction Insights into Carbon Utilization and Element Cycling Functions of Hydrothermarchaeota in Hydrothermal Sediment.</title>
        <authorList>
            <person name="Zhou Z."/>
            <person name="Liu Y."/>
            <person name="Xu W."/>
            <person name="Pan J."/>
            <person name="Luo Z.H."/>
            <person name="Li M."/>
        </authorList>
    </citation>
    <scope>NUCLEOTIDE SEQUENCE [LARGE SCALE GENOMIC DNA]</scope>
    <source>
        <strain evidence="7">SpSt-1233</strain>
    </source>
</reference>
<dbReference type="Proteomes" id="UP000886069">
    <property type="component" value="Unassembled WGS sequence"/>
</dbReference>
<evidence type="ECO:0000256" key="1">
    <source>
        <dbReference type="ARBA" id="ARBA00004533"/>
    </source>
</evidence>
<evidence type="ECO:0000256" key="6">
    <source>
        <dbReference type="ARBA" id="ARBA00023315"/>
    </source>
</evidence>
<sequence length="240" mass="26538">SNVRSNLSVVGAPRSRGEVLGIFRNHSMNVIEMFASSRWEEEEITCRIEFPQKRLLDDALGAGKGAILATAHIGNWELPALLLGAQGYRLSVVAGEQMNSLLTDSVKRAKEARGIEVIGPDQPYRRLYRVLREGGIVALLLDGDIFRGGAPVELFGRQVNLPRGAARLAMSTGAPVLGAFCRRMSDDRSRITMETLLGPCEAGHIGETASRERIFPAIERYIRDNADQWCIFRRFWEGAA</sequence>
<dbReference type="AlphaFoldDB" id="A0A7V2F314"/>